<feature type="modified residue" description="4-aspartylphosphate" evidence="2">
    <location>
        <position position="55"/>
    </location>
</feature>
<evidence type="ECO:0000313" key="5">
    <source>
        <dbReference type="Proteomes" id="UP001594288"/>
    </source>
</evidence>
<dbReference type="PROSITE" id="PS50110">
    <property type="entry name" value="RESPONSE_REGULATORY"/>
    <property type="match status" value="1"/>
</dbReference>
<sequence length="124" mass="13701">MDEKRSILVVDDQESMRTLLQDMLEVIGYEVTLAEGGEQALEILESNEFNLVLSDLNMPGMDGSALLRTIKATRPSLPVVIITGYGTFHTEKRVMKEGADGYISKPCTLSKIEKTISSIISHKV</sequence>
<dbReference type="CDD" id="cd00156">
    <property type="entry name" value="REC"/>
    <property type="match status" value="1"/>
</dbReference>
<dbReference type="PANTHER" id="PTHR44591:SF3">
    <property type="entry name" value="RESPONSE REGULATORY DOMAIN-CONTAINING PROTEIN"/>
    <property type="match status" value="1"/>
</dbReference>
<evidence type="ECO:0000313" key="4">
    <source>
        <dbReference type="EMBL" id="MFC1799462.1"/>
    </source>
</evidence>
<keyword evidence="1 2" id="KW-0597">Phosphoprotein</keyword>
<evidence type="ECO:0000259" key="3">
    <source>
        <dbReference type="PROSITE" id="PS50110"/>
    </source>
</evidence>
<dbReference type="PANTHER" id="PTHR44591">
    <property type="entry name" value="STRESS RESPONSE REGULATOR PROTEIN 1"/>
    <property type="match status" value="1"/>
</dbReference>
<dbReference type="EMBL" id="JBHPEI010000007">
    <property type="protein sequence ID" value="MFC1799462.1"/>
    <property type="molecule type" value="Genomic_DNA"/>
</dbReference>
<reference evidence="4 5" key="1">
    <citation type="submission" date="2024-09" db="EMBL/GenBank/DDBJ databases">
        <authorList>
            <person name="D'Angelo T."/>
        </authorList>
    </citation>
    <scope>NUCLEOTIDE SEQUENCE [LARGE SCALE GENOMIC DNA]</scope>
    <source>
        <strain evidence="4">SAG AM-311-F02</strain>
    </source>
</reference>
<feature type="domain" description="Response regulatory" evidence="3">
    <location>
        <begin position="6"/>
        <end position="120"/>
    </location>
</feature>
<dbReference type="Gene3D" id="3.40.50.2300">
    <property type="match status" value="1"/>
</dbReference>
<gene>
    <name evidence="4" type="ORF">ACFL2Z_00920</name>
</gene>
<dbReference type="InterPro" id="IPR050595">
    <property type="entry name" value="Bact_response_regulator"/>
</dbReference>
<accession>A0ABV6YNE4</accession>
<dbReference type="Pfam" id="PF00072">
    <property type="entry name" value="Response_reg"/>
    <property type="match status" value="1"/>
</dbReference>
<name>A0ABV6YNE4_UNCEI</name>
<organism evidence="4 5">
    <name type="scientific">Eiseniibacteriota bacterium</name>
    <dbReference type="NCBI Taxonomy" id="2212470"/>
    <lineage>
        <taxon>Bacteria</taxon>
        <taxon>Candidatus Eiseniibacteriota</taxon>
    </lineage>
</organism>
<dbReference type="SUPFAM" id="SSF52172">
    <property type="entry name" value="CheY-like"/>
    <property type="match status" value="1"/>
</dbReference>
<keyword evidence="5" id="KW-1185">Reference proteome</keyword>
<dbReference type="SMART" id="SM00448">
    <property type="entry name" value="REC"/>
    <property type="match status" value="1"/>
</dbReference>
<evidence type="ECO:0000256" key="2">
    <source>
        <dbReference type="PROSITE-ProRule" id="PRU00169"/>
    </source>
</evidence>
<evidence type="ECO:0000256" key="1">
    <source>
        <dbReference type="ARBA" id="ARBA00022553"/>
    </source>
</evidence>
<dbReference type="InterPro" id="IPR001789">
    <property type="entry name" value="Sig_transdc_resp-reg_receiver"/>
</dbReference>
<comment type="caution">
    <text evidence="4">The sequence shown here is derived from an EMBL/GenBank/DDBJ whole genome shotgun (WGS) entry which is preliminary data.</text>
</comment>
<dbReference type="Proteomes" id="UP001594288">
    <property type="component" value="Unassembled WGS sequence"/>
</dbReference>
<proteinExistence type="predicted"/>
<protein>
    <submittedName>
        <fullName evidence="4">Response regulator</fullName>
    </submittedName>
</protein>
<dbReference type="InterPro" id="IPR011006">
    <property type="entry name" value="CheY-like_superfamily"/>
</dbReference>